<proteinExistence type="predicted"/>
<comment type="caution">
    <text evidence="1">The sequence shown here is derived from an EMBL/GenBank/DDBJ whole genome shotgun (WGS) entry which is preliminary data.</text>
</comment>
<evidence type="ECO:0000313" key="1">
    <source>
        <dbReference type="EMBL" id="EBY3763438.1"/>
    </source>
</evidence>
<protein>
    <submittedName>
        <fullName evidence="1">Uncharacterized protein</fullName>
    </submittedName>
</protein>
<name>A0A5W9FBI8_SALET</name>
<organism evidence="1">
    <name type="scientific">Salmonella enterica subsp. enterica serovar Cerro</name>
    <dbReference type="NCBI Taxonomy" id="340188"/>
    <lineage>
        <taxon>Bacteria</taxon>
        <taxon>Pseudomonadati</taxon>
        <taxon>Pseudomonadota</taxon>
        <taxon>Gammaproteobacteria</taxon>
        <taxon>Enterobacterales</taxon>
        <taxon>Enterobacteriaceae</taxon>
        <taxon>Salmonella</taxon>
    </lineage>
</organism>
<sequence length="83" mass="9490">MRVCTLVKTITISNSIAGEHKFEIYQCESEFYTDISKKNTDGFWVVIKDEYGLTRALDVDDAAECCIKYVENIELDMKSSPII</sequence>
<gene>
    <name evidence="1" type="ORF">D4F32_02080</name>
</gene>
<reference evidence="1" key="1">
    <citation type="submission" date="2018-09" db="EMBL/GenBank/DDBJ databases">
        <authorList>
            <person name="Ashton P.M."/>
            <person name="Dallman T."/>
            <person name="Nair S."/>
            <person name="De Pinna E."/>
            <person name="Peters T."/>
            <person name="Grant K."/>
        </authorList>
    </citation>
    <scope>NUCLEOTIDE SEQUENCE</scope>
    <source>
        <strain evidence="1">579255</strain>
    </source>
</reference>
<accession>A0A5W9FBI8</accession>
<dbReference type="EMBL" id="AAHNXN010000002">
    <property type="protein sequence ID" value="EBY3763438.1"/>
    <property type="molecule type" value="Genomic_DNA"/>
</dbReference>
<dbReference type="AlphaFoldDB" id="A0A5W9FBI8"/>